<proteinExistence type="predicted"/>
<dbReference type="GO" id="GO:0008168">
    <property type="term" value="F:methyltransferase activity"/>
    <property type="evidence" value="ECO:0007669"/>
    <property type="project" value="UniProtKB-KW"/>
</dbReference>
<dbReference type="PANTHER" id="PTHR13369:SF3">
    <property type="entry name" value="METHYLTRANSFERASE DOMAIN-CONTAINING PROTEIN"/>
    <property type="match status" value="1"/>
</dbReference>
<reference evidence="3" key="1">
    <citation type="journal article" date="2019" name="Int. J. Syst. Evol. Microbiol.">
        <title>The Global Catalogue of Microorganisms (GCM) 10K type strain sequencing project: providing services to taxonomists for standard genome sequencing and annotation.</title>
        <authorList>
            <consortium name="The Broad Institute Genomics Platform"/>
            <consortium name="The Broad Institute Genome Sequencing Center for Infectious Disease"/>
            <person name="Wu L."/>
            <person name="Ma J."/>
        </authorList>
    </citation>
    <scope>NUCLEOTIDE SEQUENCE [LARGE SCALE GENOMIC DNA]</scope>
    <source>
        <strain evidence="3">KACC 14249</strain>
    </source>
</reference>
<dbReference type="CDD" id="cd02440">
    <property type="entry name" value="AdoMet_MTases"/>
    <property type="match status" value="1"/>
</dbReference>
<evidence type="ECO:0000259" key="1">
    <source>
        <dbReference type="Pfam" id="PF13679"/>
    </source>
</evidence>
<dbReference type="EMBL" id="JBHSRD010000003">
    <property type="protein sequence ID" value="MFC6006592.1"/>
    <property type="molecule type" value="Genomic_DNA"/>
</dbReference>
<organism evidence="2 3">
    <name type="scientific">Angustibacter luteus</name>
    <dbReference type="NCBI Taxonomy" id="658456"/>
    <lineage>
        <taxon>Bacteria</taxon>
        <taxon>Bacillati</taxon>
        <taxon>Actinomycetota</taxon>
        <taxon>Actinomycetes</taxon>
        <taxon>Kineosporiales</taxon>
        <taxon>Kineosporiaceae</taxon>
    </lineage>
</organism>
<feature type="domain" description="Methyltransferase" evidence="1">
    <location>
        <begin position="160"/>
        <end position="298"/>
    </location>
</feature>
<dbReference type="InterPro" id="IPR025714">
    <property type="entry name" value="Methyltranfer_dom"/>
</dbReference>
<accession>A0ABW1JCC7</accession>
<dbReference type="SUPFAM" id="SSF53335">
    <property type="entry name" value="S-adenosyl-L-methionine-dependent methyltransferases"/>
    <property type="match status" value="1"/>
</dbReference>
<evidence type="ECO:0000313" key="2">
    <source>
        <dbReference type="EMBL" id="MFC6006592.1"/>
    </source>
</evidence>
<dbReference type="RefSeq" id="WP_378226976.1">
    <property type="nucleotide sequence ID" value="NZ_BAABFP010000008.1"/>
</dbReference>
<protein>
    <submittedName>
        <fullName evidence="2">Class I SAM-dependent methyltransferase</fullName>
    </submittedName>
</protein>
<keyword evidence="2" id="KW-0808">Transferase</keyword>
<keyword evidence="3" id="KW-1185">Reference proteome</keyword>
<dbReference type="InterPro" id="IPR029063">
    <property type="entry name" value="SAM-dependent_MTases_sf"/>
</dbReference>
<dbReference type="Gene3D" id="3.40.50.150">
    <property type="entry name" value="Vaccinia Virus protein VP39"/>
    <property type="match status" value="1"/>
</dbReference>
<sequence length="406" mass="44268">MRGGSLGSVMMDDVLDLDDALAQLRPALLDPDKLVRAVAAGRRRTAHPSVTRAELRPVDLKSGRVLQVVTHDGRAATTRNTPYGAAAATVDALLAEPFGNWHVETVDETVQLRVTKKGAAQVHRAPASRRVVEVRSHDRVRQRLVSPDDPLFRVLGADGDKRRQVDAFLRLLEPTLDKLPTDRPVRVVDLGCGNAYLTFAAHRFLAERLGDVQTVGIDIRPDVVERNTRLAAEAGLDGLTFRVGAIGDADPFGGQPPVLVLALHACDTATDDALARAKRWESAVVLAAPCCHHDVQRQLAAGPGAPNPYGAVARHPILRERFADVLTDSLRALVLRMVGYRVDVVEFVDSRHTPRNAMIRATRTTAPAKDSVLAEYRAMTSDWNVHPALARLLDPEVTAALSRPRR</sequence>
<dbReference type="PANTHER" id="PTHR13369">
    <property type="match status" value="1"/>
</dbReference>
<gene>
    <name evidence="2" type="ORF">ACFQDO_05555</name>
</gene>
<dbReference type="Proteomes" id="UP001596189">
    <property type="component" value="Unassembled WGS sequence"/>
</dbReference>
<dbReference type="Pfam" id="PF13679">
    <property type="entry name" value="Methyltransf_32"/>
    <property type="match status" value="1"/>
</dbReference>
<keyword evidence="2" id="KW-0489">Methyltransferase</keyword>
<comment type="caution">
    <text evidence="2">The sequence shown here is derived from an EMBL/GenBank/DDBJ whole genome shotgun (WGS) entry which is preliminary data.</text>
</comment>
<name>A0ABW1JCC7_9ACTN</name>
<dbReference type="GO" id="GO:0032259">
    <property type="term" value="P:methylation"/>
    <property type="evidence" value="ECO:0007669"/>
    <property type="project" value="UniProtKB-KW"/>
</dbReference>
<evidence type="ECO:0000313" key="3">
    <source>
        <dbReference type="Proteomes" id="UP001596189"/>
    </source>
</evidence>